<evidence type="ECO:0000313" key="3">
    <source>
        <dbReference type="Proteomes" id="UP000076154"/>
    </source>
</evidence>
<feature type="region of interest" description="Disordered" evidence="1">
    <location>
        <begin position="117"/>
        <end position="145"/>
    </location>
</feature>
<feature type="compositionally biased region" description="Basic and acidic residues" evidence="1">
    <location>
        <begin position="360"/>
        <end position="370"/>
    </location>
</feature>
<dbReference type="AlphaFoldDB" id="A0A369JLA6"/>
<feature type="compositionally biased region" description="Basic and acidic residues" evidence="1">
    <location>
        <begin position="29"/>
        <end position="40"/>
    </location>
</feature>
<protein>
    <submittedName>
        <fullName evidence="2">Uncharacterized protein</fullName>
    </submittedName>
</protein>
<feature type="compositionally biased region" description="Polar residues" evidence="1">
    <location>
        <begin position="57"/>
        <end position="66"/>
    </location>
</feature>
<accession>A0A369JLA6</accession>
<dbReference type="EMBL" id="LUEZ02000048">
    <property type="protein sequence ID" value="RDB22991.1"/>
    <property type="molecule type" value="Genomic_DNA"/>
</dbReference>
<comment type="caution">
    <text evidence="2">The sequence shown here is derived from an EMBL/GenBank/DDBJ whole genome shotgun (WGS) entry which is preliminary data.</text>
</comment>
<feature type="compositionally biased region" description="Polar residues" evidence="1">
    <location>
        <begin position="341"/>
        <end position="353"/>
    </location>
</feature>
<keyword evidence="3" id="KW-1185">Reference proteome</keyword>
<gene>
    <name evidence="2" type="ORF">Hypma_009782</name>
</gene>
<feature type="compositionally biased region" description="Basic residues" evidence="1">
    <location>
        <begin position="323"/>
        <end position="340"/>
    </location>
</feature>
<dbReference type="InParanoid" id="A0A369JLA6"/>
<feature type="region of interest" description="Disordered" evidence="1">
    <location>
        <begin position="1"/>
        <end position="105"/>
    </location>
</feature>
<dbReference type="Proteomes" id="UP000076154">
    <property type="component" value="Unassembled WGS sequence"/>
</dbReference>
<evidence type="ECO:0000313" key="2">
    <source>
        <dbReference type="EMBL" id="RDB22991.1"/>
    </source>
</evidence>
<feature type="compositionally biased region" description="Basic and acidic residues" evidence="1">
    <location>
        <begin position="82"/>
        <end position="94"/>
    </location>
</feature>
<sequence length="407" mass="46120">MSTAQAAKHMKRESHRDRYELEPDLSPVDNERSERRHESPSFHQTRQRSKAKHDTSSHTNEMTQNSKHSRPRTTSHRPQRHPSKEATLSRHKQDQQAAHDTTADALYLNQVQRAQDVSSQLIQGRRHRHNAPPHPFSPGSVQQSPIIVRTGSVRSQERSATRHSPQWYPNQLAEVSHFSGAGSMRATWGSDALYDEPPTPSRWVTAGQNIDGFYARKATRGPHYSRPQRETPAAPAQPTSPWLARVDTVSHVANGPRAKPPRSQAMSRGFLASNPSASRRRPTQRPGQERQPKTWWKSVSRTLRSLPPRLFSFVRPSNQANGRPRRGSKASSRLRKKRVVRTNQTVQPVQTEAQVPPEAHSTDIRIENQEVPKSPSKPTDSEPMKPIRPMKPIKLTASGSRFIEHIQ</sequence>
<feature type="compositionally biased region" description="Basic residues" evidence="1">
    <location>
        <begin position="67"/>
        <end position="81"/>
    </location>
</feature>
<evidence type="ECO:0000256" key="1">
    <source>
        <dbReference type="SAM" id="MobiDB-lite"/>
    </source>
</evidence>
<feature type="compositionally biased region" description="Low complexity" evidence="1">
    <location>
        <begin position="95"/>
        <end position="105"/>
    </location>
</feature>
<reference evidence="2" key="1">
    <citation type="submission" date="2018-04" db="EMBL/GenBank/DDBJ databases">
        <title>Whole genome sequencing of Hypsizygus marmoreus.</title>
        <authorList>
            <person name="Choi I.-G."/>
            <person name="Min B."/>
            <person name="Kim J.-G."/>
            <person name="Kim S."/>
            <person name="Oh Y.-L."/>
            <person name="Kong W.-S."/>
            <person name="Park H."/>
            <person name="Jeong J."/>
            <person name="Song E.-S."/>
        </authorList>
    </citation>
    <scope>NUCLEOTIDE SEQUENCE [LARGE SCALE GENOMIC DNA]</scope>
    <source>
        <strain evidence="2">51987-8</strain>
    </source>
</reference>
<name>A0A369JLA6_HYPMA</name>
<feature type="region of interest" description="Disordered" evidence="1">
    <location>
        <begin position="218"/>
        <end position="407"/>
    </location>
</feature>
<organism evidence="2 3">
    <name type="scientific">Hypsizygus marmoreus</name>
    <name type="common">White beech mushroom</name>
    <name type="synonym">Agaricus marmoreus</name>
    <dbReference type="NCBI Taxonomy" id="39966"/>
    <lineage>
        <taxon>Eukaryota</taxon>
        <taxon>Fungi</taxon>
        <taxon>Dikarya</taxon>
        <taxon>Basidiomycota</taxon>
        <taxon>Agaricomycotina</taxon>
        <taxon>Agaricomycetes</taxon>
        <taxon>Agaricomycetidae</taxon>
        <taxon>Agaricales</taxon>
        <taxon>Tricholomatineae</taxon>
        <taxon>Lyophyllaceae</taxon>
        <taxon>Hypsizygus</taxon>
    </lineage>
</organism>
<proteinExistence type="predicted"/>